<evidence type="ECO:0000256" key="2">
    <source>
        <dbReference type="SAM" id="MobiDB-lite"/>
    </source>
</evidence>
<dbReference type="Pfam" id="PF10536">
    <property type="entry name" value="PMD"/>
    <property type="match status" value="1"/>
</dbReference>
<name>A0A2U1QBI3_ARTAN</name>
<comment type="caution">
    <text evidence="4">The sequence shown here is derived from an EMBL/GenBank/DDBJ whole genome shotgun (WGS) entry which is preliminary data.</text>
</comment>
<feature type="compositionally biased region" description="Basic and acidic residues" evidence="2">
    <location>
        <begin position="371"/>
        <end position="388"/>
    </location>
</feature>
<sequence length="755" mass="86246">MFLEEIARSYSKQEHTFVVGNTHLYLGLEDVYYLSGLPVDGRPIVGEVVANPTSLCRRLLDGKDDPGRKLTGGILRCTWLKETFELVPQGIENEQLDVYVRAYVLFIIGTMLLSDNTDSVAIYYLQFIENLHPSSLNSYAWGAAVLARLHQSLQLTKKSIRGASWILEEIKWTPYERFSGIDKQRIFYSRTILFDFQKIIYHMPEKAPLQLSIISMQEPSNAVINLKEAYRNGYIDKKLLQHYKTYIKEWREHRYDAETCIIDTDEGFVLPNPPSELSSAFDDSEGRAISMTEFLRLPTWEGSDIDKIKPNKGQDEDTEYEMHQHTTNPLPNEPISELTLEQLNVERPDSNVVREKERAALKHNSFKKRKTQDISKGPEGESSSRKSLQESVAQRCNKATKTESLDSGDDLEDTLSDVRPLSEMGSNREDDVERNHEDDDGEDPNGSGTPSAGQDAIPPVYHDPLRGATQDNDVSVCQDMLIHHAISAEKKIQQTLSNHQSIKRSYLYLRDSTSSYTVTLQRFEKLIADHEELIHTNDLNEWEKEEYRKSFSSTSKKLERMTVKEKEAVEKCNGLEADLASTHTRNKTLQQQLQDVTECNKQLEVQLQNHTKDLEEKDREIDRLKEELKDAIIQAGYQEKQKQNIILDLVPSVVNRLLRSAEYKASIGNAFNLSYGAGYVEGVKVDRSDDDVKKVLARAKDLDLDSKEKFLKAYHELFTHQYPFVDKVSSAFRLPLVEVLAIQPDRPDEGSSSAP</sequence>
<dbReference type="OrthoDB" id="984736at2759"/>
<evidence type="ECO:0000313" key="5">
    <source>
        <dbReference type="Proteomes" id="UP000245207"/>
    </source>
</evidence>
<protein>
    <submittedName>
        <fullName evidence="4">Serine/threonine-protein phosphatase 7</fullName>
    </submittedName>
</protein>
<reference evidence="4 5" key="1">
    <citation type="journal article" date="2018" name="Mol. Plant">
        <title>The genome of Artemisia annua provides insight into the evolution of Asteraceae family and artemisinin biosynthesis.</title>
        <authorList>
            <person name="Shen Q."/>
            <person name="Zhang L."/>
            <person name="Liao Z."/>
            <person name="Wang S."/>
            <person name="Yan T."/>
            <person name="Shi P."/>
            <person name="Liu M."/>
            <person name="Fu X."/>
            <person name="Pan Q."/>
            <person name="Wang Y."/>
            <person name="Lv Z."/>
            <person name="Lu X."/>
            <person name="Zhang F."/>
            <person name="Jiang W."/>
            <person name="Ma Y."/>
            <person name="Chen M."/>
            <person name="Hao X."/>
            <person name="Li L."/>
            <person name="Tang Y."/>
            <person name="Lv G."/>
            <person name="Zhou Y."/>
            <person name="Sun X."/>
            <person name="Brodelius P.E."/>
            <person name="Rose J.K.C."/>
            <person name="Tang K."/>
        </authorList>
    </citation>
    <scope>NUCLEOTIDE SEQUENCE [LARGE SCALE GENOMIC DNA]</scope>
    <source>
        <strain evidence="5">cv. Huhao1</strain>
        <tissue evidence="4">Leaf</tissue>
    </source>
</reference>
<evidence type="ECO:0000313" key="4">
    <source>
        <dbReference type="EMBL" id="PWA95364.1"/>
    </source>
</evidence>
<dbReference type="PANTHER" id="PTHR46033">
    <property type="entry name" value="PROTEIN MAIN-LIKE 2"/>
    <property type="match status" value="1"/>
</dbReference>
<feature type="compositionally biased region" description="Polar residues" evidence="2">
    <location>
        <begin position="389"/>
        <end position="399"/>
    </location>
</feature>
<dbReference type="InterPro" id="IPR019557">
    <property type="entry name" value="AminoTfrase-like_pln_mobile"/>
</dbReference>
<dbReference type="PANTHER" id="PTHR46033:SF17">
    <property type="entry name" value="AMINOTRANSFERASE-LIKE PLANT MOBILE DOMAIN-CONTAINING PROTEIN"/>
    <property type="match status" value="1"/>
</dbReference>
<feature type="compositionally biased region" description="Acidic residues" evidence="2">
    <location>
        <begin position="406"/>
        <end position="415"/>
    </location>
</feature>
<gene>
    <name evidence="4" type="ORF">CTI12_AA050950</name>
</gene>
<dbReference type="GO" id="GO:0010073">
    <property type="term" value="P:meristem maintenance"/>
    <property type="evidence" value="ECO:0007669"/>
    <property type="project" value="InterPro"/>
</dbReference>
<dbReference type="EMBL" id="PKPP01000247">
    <property type="protein sequence ID" value="PWA95364.1"/>
    <property type="molecule type" value="Genomic_DNA"/>
</dbReference>
<feature type="region of interest" description="Disordered" evidence="2">
    <location>
        <begin position="346"/>
        <end position="469"/>
    </location>
</feature>
<feature type="compositionally biased region" description="Basic and acidic residues" evidence="2">
    <location>
        <begin position="305"/>
        <end position="324"/>
    </location>
</feature>
<evidence type="ECO:0000256" key="1">
    <source>
        <dbReference type="SAM" id="Coils"/>
    </source>
</evidence>
<feature type="compositionally biased region" description="Basic and acidic residues" evidence="2">
    <location>
        <begin position="426"/>
        <end position="437"/>
    </location>
</feature>
<dbReference type="InterPro" id="IPR044824">
    <property type="entry name" value="MAIN-like"/>
</dbReference>
<keyword evidence="1" id="KW-0175">Coiled coil</keyword>
<feature type="compositionally biased region" description="Basic and acidic residues" evidence="2">
    <location>
        <begin position="346"/>
        <end position="360"/>
    </location>
</feature>
<dbReference type="Proteomes" id="UP000245207">
    <property type="component" value="Unassembled WGS sequence"/>
</dbReference>
<evidence type="ECO:0000259" key="3">
    <source>
        <dbReference type="Pfam" id="PF10536"/>
    </source>
</evidence>
<feature type="domain" description="Aminotransferase-like plant mobile" evidence="3">
    <location>
        <begin position="10"/>
        <end position="159"/>
    </location>
</feature>
<proteinExistence type="predicted"/>
<accession>A0A2U1QBI3</accession>
<dbReference type="AlphaFoldDB" id="A0A2U1QBI3"/>
<organism evidence="4 5">
    <name type="scientific">Artemisia annua</name>
    <name type="common">Sweet wormwood</name>
    <dbReference type="NCBI Taxonomy" id="35608"/>
    <lineage>
        <taxon>Eukaryota</taxon>
        <taxon>Viridiplantae</taxon>
        <taxon>Streptophyta</taxon>
        <taxon>Embryophyta</taxon>
        <taxon>Tracheophyta</taxon>
        <taxon>Spermatophyta</taxon>
        <taxon>Magnoliopsida</taxon>
        <taxon>eudicotyledons</taxon>
        <taxon>Gunneridae</taxon>
        <taxon>Pentapetalae</taxon>
        <taxon>asterids</taxon>
        <taxon>campanulids</taxon>
        <taxon>Asterales</taxon>
        <taxon>Asteraceae</taxon>
        <taxon>Asteroideae</taxon>
        <taxon>Anthemideae</taxon>
        <taxon>Artemisiinae</taxon>
        <taxon>Artemisia</taxon>
    </lineage>
</organism>
<feature type="coiled-coil region" evidence="1">
    <location>
        <begin position="586"/>
        <end position="641"/>
    </location>
</feature>
<feature type="region of interest" description="Disordered" evidence="2">
    <location>
        <begin position="305"/>
        <end position="334"/>
    </location>
</feature>
<keyword evidence="5" id="KW-1185">Reference proteome</keyword>